<dbReference type="PANTHER" id="PTHR42847">
    <property type="entry name" value="ALKANESULFONATE MONOOXYGENASE"/>
    <property type="match status" value="1"/>
</dbReference>
<evidence type="ECO:0000259" key="5">
    <source>
        <dbReference type="Pfam" id="PF00296"/>
    </source>
</evidence>
<keyword evidence="4 6" id="KW-0503">Monooxygenase</keyword>
<evidence type="ECO:0000313" key="6">
    <source>
        <dbReference type="EMBL" id="SDG43354.1"/>
    </source>
</evidence>
<dbReference type="RefSeq" id="WP_093168946.1">
    <property type="nucleotide sequence ID" value="NZ_FNCN01000004.1"/>
</dbReference>
<dbReference type="EMBL" id="FNCN01000004">
    <property type="protein sequence ID" value="SDG43354.1"/>
    <property type="molecule type" value="Genomic_DNA"/>
</dbReference>
<dbReference type="InterPro" id="IPR011251">
    <property type="entry name" value="Luciferase-like_dom"/>
</dbReference>
<name>A0A1G7U7F7_9ACTN</name>
<dbReference type="InterPro" id="IPR036661">
    <property type="entry name" value="Luciferase-like_sf"/>
</dbReference>
<reference evidence="6 7" key="1">
    <citation type="submission" date="2016-10" db="EMBL/GenBank/DDBJ databases">
        <authorList>
            <person name="de Groot N.N."/>
        </authorList>
    </citation>
    <scope>NUCLEOTIDE SEQUENCE [LARGE SCALE GENOMIC DNA]</scope>
    <source>
        <strain evidence="6 7">CPCC 201354</strain>
    </source>
</reference>
<dbReference type="InterPro" id="IPR050172">
    <property type="entry name" value="SsuD_RutA_monooxygenase"/>
</dbReference>
<accession>A0A1G7U7F7</accession>
<keyword evidence="3" id="KW-0560">Oxidoreductase</keyword>
<keyword evidence="2" id="KW-0288">FMN</keyword>
<evidence type="ECO:0000256" key="3">
    <source>
        <dbReference type="ARBA" id="ARBA00023002"/>
    </source>
</evidence>
<gene>
    <name evidence="6" type="ORF">SAMN05421505_104130</name>
</gene>
<dbReference type="Gene3D" id="3.20.20.30">
    <property type="entry name" value="Luciferase-like domain"/>
    <property type="match status" value="1"/>
</dbReference>
<evidence type="ECO:0000313" key="7">
    <source>
        <dbReference type="Proteomes" id="UP000198923"/>
    </source>
</evidence>
<dbReference type="SUPFAM" id="SSF51679">
    <property type="entry name" value="Bacterial luciferase-like"/>
    <property type="match status" value="1"/>
</dbReference>
<protein>
    <submittedName>
        <fullName evidence="6">Luciferase-like monooxygenase</fullName>
    </submittedName>
</protein>
<keyword evidence="1" id="KW-0285">Flavoprotein</keyword>
<dbReference type="PANTHER" id="PTHR42847:SF4">
    <property type="entry name" value="ALKANESULFONATE MONOOXYGENASE-RELATED"/>
    <property type="match status" value="1"/>
</dbReference>
<proteinExistence type="predicted"/>
<keyword evidence="7" id="KW-1185">Reference proteome</keyword>
<dbReference type="AlphaFoldDB" id="A0A1G7U7F7"/>
<dbReference type="Pfam" id="PF00296">
    <property type="entry name" value="Bac_luciferase"/>
    <property type="match status" value="1"/>
</dbReference>
<dbReference type="OrthoDB" id="9775082at2"/>
<evidence type="ECO:0000256" key="1">
    <source>
        <dbReference type="ARBA" id="ARBA00022630"/>
    </source>
</evidence>
<feature type="domain" description="Luciferase-like" evidence="5">
    <location>
        <begin position="12"/>
        <end position="219"/>
    </location>
</feature>
<dbReference type="STRING" id="504805.SAMN05421505_104130"/>
<organism evidence="6 7">
    <name type="scientific">Sinosporangium album</name>
    <dbReference type="NCBI Taxonomy" id="504805"/>
    <lineage>
        <taxon>Bacteria</taxon>
        <taxon>Bacillati</taxon>
        <taxon>Actinomycetota</taxon>
        <taxon>Actinomycetes</taxon>
        <taxon>Streptosporangiales</taxon>
        <taxon>Streptosporangiaceae</taxon>
        <taxon>Sinosporangium</taxon>
    </lineage>
</organism>
<evidence type="ECO:0000256" key="2">
    <source>
        <dbReference type="ARBA" id="ARBA00022643"/>
    </source>
</evidence>
<dbReference type="GO" id="GO:0046306">
    <property type="term" value="P:alkanesulfonate catabolic process"/>
    <property type="evidence" value="ECO:0007669"/>
    <property type="project" value="TreeGrafter"/>
</dbReference>
<sequence length="291" mass="31198">MKRQVQFGLNADGVAGGMDAAQRIVGIAERSGIEYVGIQDHPYNPTFYDTFSVITWLAARTEKVRFFPNVANLPLRPPAMLAKQAAAIDALSGGRFELGLGAGAFAEAISGMGGPSRTTREAREALSEAIDILRATWAGRPFSFEGEHYRLAGTQPGPSPAHEIGIWVGATGPRAAALIGAKADGWSVSAAYVPPAKLPALNEIITGAAKEAGRDPDRIVRLYNLMGLIGGKGNGALEGPVDRWVETITALYTEYEMNMFVFWPTEDRERQSQIFAEEVAPAVRAALARRG</sequence>
<evidence type="ECO:0000256" key="4">
    <source>
        <dbReference type="ARBA" id="ARBA00023033"/>
    </source>
</evidence>
<dbReference type="GO" id="GO:0008726">
    <property type="term" value="F:alkanesulfonate monooxygenase activity"/>
    <property type="evidence" value="ECO:0007669"/>
    <property type="project" value="TreeGrafter"/>
</dbReference>
<dbReference type="Proteomes" id="UP000198923">
    <property type="component" value="Unassembled WGS sequence"/>
</dbReference>